<keyword evidence="1" id="KW-1133">Transmembrane helix</keyword>
<dbReference type="AlphaFoldDB" id="A0A923SWV8"/>
<dbReference type="InterPro" id="IPR005642">
    <property type="entry name" value="LysO"/>
</dbReference>
<proteinExistence type="predicted"/>
<dbReference type="GO" id="GO:0015661">
    <property type="term" value="F:L-lysine efflux transmembrane transporter activity"/>
    <property type="evidence" value="ECO:0007669"/>
    <property type="project" value="InterPro"/>
</dbReference>
<dbReference type="PANTHER" id="PTHR35804:SF1">
    <property type="entry name" value="LYSINE EXPORTER LYSO"/>
    <property type="match status" value="1"/>
</dbReference>
<protein>
    <submittedName>
        <fullName evidence="2">Lysine exporter LysO family protein</fullName>
    </submittedName>
</protein>
<feature type="transmembrane region" description="Helical" evidence="1">
    <location>
        <begin position="100"/>
        <end position="124"/>
    </location>
</feature>
<evidence type="ECO:0000256" key="1">
    <source>
        <dbReference type="SAM" id="Phobius"/>
    </source>
</evidence>
<feature type="transmembrane region" description="Helical" evidence="1">
    <location>
        <begin position="65"/>
        <end position="88"/>
    </location>
</feature>
<accession>A0A923SWV8</accession>
<evidence type="ECO:0000313" key="2">
    <source>
        <dbReference type="EMBL" id="MBC6680713.1"/>
    </source>
</evidence>
<evidence type="ECO:0000313" key="3">
    <source>
        <dbReference type="Proteomes" id="UP000602647"/>
    </source>
</evidence>
<name>A0A923SWV8_9FIRM</name>
<feature type="transmembrane region" description="Helical" evidence="1">
    <location>
        <begin position="174"/>
        <end position="195"/>
    </location>
</feature>
<dbReference type="PANTHER" id="PTHR35804">
    <property type="entry name" value="LYSINE EXPORTER LYSO"/>
    <property type="match status" value="1"/>
</dbReference>
<dbReference type="EMBL" id="JACRYT010000017">
    <property type="protein sequence ID" value="MBC6680713.1"/>
    <property type="molecule type" value="Genomic_DNA"/>
</dbReference>
<gene>
    <name evidence="2" type="ORF">H9L42_12865</name>
</gene>
<dbReference type="GO" id="GO:0005886">
    <property type="term" value="C:plasma membrane"/>
    <property type="evidence" value="ECO:0007669"/>
    <property type="project" value="TreeGrafter"/>
</dbReference>
<dbReference type="Pfam" id="PF03956">
    <property type="entry name" value="Lys_export"/>
    <property type="match status" value="1"/>
</dbReference>
<reference evidence="2" key="1">
    <citation type="submission" date="2020-08" db="EMBL/GenBank/DDBJ databases">
        <title>Genome public.</title>
        <authorList>
            <person name="Liu C."/>
            <person name="Sun Q."/>
        </authorList>
    </citation>
    <scope>NUCLEOTIDE SEQUENCE</scope>
    <source>
        <strain evidence="2">BX12</strain>
    </source>
</reference>
<sequence length="196" mass="20846">MVLMALGALILGIIGGAFPAVSRILSPLTAYSQWILYLLMFSVGISVGLHKGILAEIRRHHIKILVIPLGIIIGSLAGGLLCGLIMHYPLNQAISVAGGLGWYSLSGVAIGNFAGVKLGSIAFLSNLIREIGAFFMIPFLSRHFNSYTCIAPAAATSEDTTLTMIIRHTNEETVVFSVLNGILCSAFVPVLISLCY</sequence>
<feature type="transmembrane region" description="Helical" evidence="1">
    <location>
        <begin position="35"/>
        <end position="53"/>
    </location>
</feature>
<dbReference type="Proteomes" id="UP000602647">
    <property type="component" value="Unassembled WGS sequence"/>
</dbReference>
<organism evidence="2 3">
    <name type="scientific">Zhenpiania hominis</name>
    <dbReference type="NCBI Taxonomy" id="2763644"/>
    <lineage>
        <taxon>Bacteria</taxon>
        <taxon>Bacillati</taxon>
        <taxon>Bacillota</taxon>
        <taxon>Clostridia</taxon>
        <taxon>Peptostreptococcales</taxon>
        <taxon>Anaerovoracaceae</taxon>
        <taxon>Zhenpiania</taxon>
    </lineage>
</organism>
<keyword evidence="3" id="KW-1185">Reference proteome</keyword>
<keyword evidence="1" id="KW-0812">Transmembrane</keyword>
<comment type="caution">
    <text evidence="2">The sequence shown here is derived from an EMBL/GenBank/DDBJ whole genome shotgun (WGS) entry which is preliminary data.</text>
</comment>
<keyword evidence="1" id="KW-0472">Membrane</keyword>